<accession>A0ACC2E8L7</accession>
<dbReference type="EMBL" id="CM055094">
    <property type="protein sequence ID" value="KAJ7562715.1"/>
    <property type="molecule type" value="Genomic_DNA"/>
</dbReference>
<evidence type="ECO:0000313" key="1">
    <source>
        <dbReference type="EMBL" id="KAJ7562715.1"/>
    </source>
</evidence>
<keyword evidence="2" id="KW-1185">Reference proteome</keyword>
<proteinExistence type="predicted"/>
<protein>
    <submittedName>
        <fullName evidence="1">Uncharacterized protein</fullName>
    </submittedName>
</protein>
<sequence length="90" mass="10543">MVANRYKMKEDIRSYNLGAWLDCVDRYPVKPVEGGSTIARPYIARHQRQRRPARAFPQKLIQICDRCLIPIMYGTCWSKTQLSENQTLQV</sequence>
<organism evidence="1 2">
    <name type="scientific">Diphasiastrum complanatum</name>
    <name type="common">Issler's clubmoss</name>
    <name type="synonym">Lycopodium complanatum</name>
    <dbReference type="NCBI Taxonomy" id="34168"/>
    <lineage>
        <taxon>Eukaryota</taxon>
        <taxon>Viridiplantae</taxon>
        <taxon>Streptophyta</taxon>
        <taxon>Embryophyta</taxon>
        <taxon>Tracheophyta</taxon>
        <taxon>Lycopodiopsida</taxon>
        <taxon>Lycopodiales</taxon>
        <taxon>Lycopodiaceae</taxon>
        <taxon>Lycopodioideae</taxon>
        <taxon>Diphasiastrum</taxon>
    </lineage>
</organism>
<reference evidence="2" key="1">
    <citation type="journal article" date="2024" name="Proc. Natl. Acad. Sci. U.S.A.">
        <title>Extraordinary preservation of gene collinearity over three hundred million years revealed in homosporous lycophytes.</title>
        <authorList>
            <person name="Li C."/>
            <person name="Wickell D."/>
            <person name="Kuo L.Y."/>
            <person name="Chen X."/>
            <person name="Nie B."/>
            <person name="Liao X."/>
            <person name="Peng D."/>
            <person name="Ji J."/>
            <person name="Jenkins J."/>
            <person name="Williams M."/>
            <person name="Shu S."/>
            <person name="Plott C."/>
            <person name="Barry K."/>
            <person name="Rajasekar S."/>
            <person name="Grimwood J."/>
            <person name="Han X."/>
            <person name="Sun S."/>
            <person name="Hou Z."/>
            <person name="He W."/>
            <person name="Dai G."/>
            <person name="Sun C."/>
            <person name="Schmutz J."/>
            <person name="Leebens-Mack J.H."/>
            <person name="Li F.W."/>
            <person name="Wang L."/>
        </authorList>
    </citation>
    <scope>NUCLEOTIDE SEQUENCE [LARGE SCALE GENOMIC DNA]</scope>
    <source>
        <strain evidence="2">cv. PW_Plant_1</strain>
    </source>
</reference>
<evidence type="ECO:0000313" key="2">
    <source>
        <dbReference type="Proteomes" id="UP001162992"/>
    </source>
</evidence>
<name>A0ACC2E8L7_DIPCM</name>
<gene>
    <name evidence="1" type="ORF">O6H91_03G081500</name>
</gene>
<dbReference type="Proteomes" id="UP001162992">
    <property type="component" value="Chromosome 3"/>
</dbReference>
<comment type="caution">
    <text evidence="1">The sequence shown here is derived from an EMBL/GenBank/DDBJ whole genome shotgun (WGS) entry which is preliminary data.</text>
</comment>